<name>A0A1B0CUJ2_LUTLO</name>
<dbReference type="GO" id="GO:0008081">
    <property type="term" value="F:phosphoric diester hydrolase activity"/>
    <property type="evidence" value="ECO:0007669"/>
    <property type="project" value="InterPro"/>
</dbReference>
<accession>A0A1B0CUJ2</accession>
<dbReference type="Gene3D" id="3.20.20.190">
    <property type="entry name" value="Phosphatidylinositol (PI) phosphodiesterase"/>
    <property type="match status" value="1"/>
</dbReference>
<sequence length="368" mass="43081">YEDLNERSRRARSNINWLYGPHSKEVLIELFPQSKQGWVTTDIIFDRTLPKRVTKNTSCYGYWATIIRKTGRTVMTRCMRAFPTWMNDLRGKIENLRFKDLFIPGTHDSASYMDNFHPHNETVVTKYSLTQDDDIRTQLMHGIRYLDIRVGYYRASKQFWANHGISRQHPLREILQQIKDFVLETNELVIVDIQEFPVGFGKSKDIHRLLVNFLHRELGDVLVDPDITWRGNLKQIWASKRNVVLAYDKSSIVYEFGSIVFESVEQKWPNKQSLDDLRRYMTFSRNQMQGSFGSRPWAEMAELTPSAWGVITDLYGGLRRMADDVNRHVSRWYASDFGMGANVVALDFYRGTTIIETALRWNSIKTVT</sequence>
<dbReference type="InterPro" id="IPR017946">
    <property type="entry name" value="PLC-like_Pdiesterase_TIM-brl"/>
</dbReference>
<dbReference type="Proteomes" id="UP000092461">
    <property type="component" value="Unassembled WGS sequence"/>
</dbReference>
<reference evidence="3" key="1">
    <citation type="submission" date="2012-05" db="EMBL/GenBank/DDBJ databases">
        <title>Whole Genome Assembly of Lutzomyia longipalpis.</title>
        <authorList>
            <person name="Richards S."/>
            <person name="Qu C."/>
            <person name="Dillon R."/>
            <person name="Worley K."/>
            <person name="Scherer S."/>
            <person name="Batterton M."/>
            <person name="Taylor A."/>
            <person name="Hawes A."/>
            <person name="Hernandez B."/>
            <person name="Kovar C."/>
            <person name="Mandapat C."/>
            <person name="Pham C."/>
            <person name="Qu C."/>
            <person name="Jing C."/>
            <person name="Bess C."/>
            <person name="Bandaranaike D."/>
            <person name="Ngo D."/>
            <person name="Ongeri F."/>
            <person name="Arias F."/>
            <person name="Lara F."/>
            <person name="Weissenberger G."/>
            <person name="Kamau G."/>
            <person name="Han H."/>
            <person name="Shen H."/>
            <person name="Dinh H."/>
            <person name="Khalil I."/>
            <person name="Jones J."/>
            <person name="Shafer J."/>
            <person name="Jayaseelan J."/>
            <person name="Quiroz J."/>
            <person name="Blankenburg K."/>
            <person name="Nguyen L."/>
            <person name="Jackson L."/>
            <person name="Francisco L."/>
            <person name="Tang L.-Y."/>
            <person name="Pu L.-L."/>
            <person name="Perales L."/>
            <person name="Lorensuhewa L."/>
            <person name="Munidasa M."/>
            <person name="Coyle M."/>
            <person name="Taylor M."/>
            <person name="Puazo M."/>
            <person name="Firestine M."/>
            <person name="Scheel M."/>
            <person name="Javaid M."/>
            <person name="Wang M."/>
            <person name="Li M."/>
            <person name="Tabassum N."/>
            <person name="Saada N."/>
            <person name="Osuji N."/>
            <person name="Aqrawi P."/>
            <person name="Fu Q."/>
            <person name="Thornton R."/>
            <person name="Raj R."/>
            <person name="Goodspeed R."/>
            <person name="Mata R."/>
            <person name="Najjar R."/>
            <person name="Gubbala S."/>
            <person name="Lee S."/>
            <person name="Denson S."/>
            <person name="Patil S."/>
            <person name="Macmil S."/>
            <person name="Qi S."/>
            <person name="Matskevitch T."/>
            <person name="Palculict T."/>
            <person name="Mathew T."/>
            <person name="Vee V."/>
            <person name="Velamala V."/>
            <person name="Korchina V."/>
            <person name="Cai W."/>
            <person name="Liu W."/>
            <person name="Dai W."/>
            <person name="Zou X."/>
            <person name="Zhu Y."/>
            <person name="Zhang Y."/>
            <person name="Wu Y.-Q."/>
            <person name="Xin Y."/>
            <person name="Nazarath L."/>
            <person name="Kovar C."/>
            <person name="Han Y."/>
            <person name="Muzny D."/>
            <person name="Gibbs R."/>
        </authorList>
    </citation>
    <scope>NUCLEOTIDE SEQUENCE [LARGE SCALE GENOMIC DNA]</scope>
    <source>
        <strain evidence="3">Jacobina</strain>
    </source>
</reference>
<organism evidence="2 3">
    <name type="scientific">Lutzomyia longipalpis</name>
    <name type="common">Sand fly</name>
    <dbReference type="NCBI Taxonomy" id="7200"/>
    <lineage>
        <taxon>Eukaryota</taxon>
        <taxon>Metazoa</taxon>
        <taxon>Ecdysozoa</taxon>
        <taxon>Arthropoda</taxon>
        <taxon>Hexapoda</taxon>
        <taxon>Insecta</taxon>
        <taxon>Pterygota</taxon>
        <taxon>Neoptera</taxon>
        <taxon>Endopterygota</taxon>
        <taxon>Diptera</taxon>
        <taxon>Nematocera</taxon>
        <taxon>Psychodoidea</taxon>
        <taxon>Psychodidae</taxon>
        <taxon>Lutzomyia</taxon>
        <taxon>Lutzomyia</taxon>
    </lineage>
</organism>
<reference evidence="2" key="3">
    <citation type="submission" date="2020-05" db="UniProtKB">
        <authorList>
            <consortium name="EnsemblMetazoa"/>
        </authorList>
    </citation>
    <scope>IDENTIFICATION</scope>
    <source>
        <strain evidence="2">Jacobina</strain>
    </source>
</reference>
<protein>
    <submittedName>
        <fullName evidence="1">Putative glycosylphosphatidylinositol-specific phospholipase c</fullName>
    </submittedName>
</protein>
<dbReference type="VEuPathDB" id="VectorBase:LLONM1_007737"/>
<evidence type="ECO:0000313" key="2">
    <source>
        <dbReference type="EnsemblMetazoa" id="LLOJ008627-PA"/>
    </source>
</evidence>
<dbReference type="GO" id="GO:0006629">
    <property type="term" value="P:lipid metabolic process"/>
    <property type="evidence" value="ECO:0007669"/>
    <property type="project" value="InterPro"/>
</dbReference>
<dbReference type="EnsemblMetazoa" id="LLOJ008627-RA">
    <property type="protein sequence ID" value="LLOJ008627-PA"/>
    <property type="gene ID" value="LLOJ008627"/>
</dbReference>
<dbReference type="VEuPathDB" id="VectorBase:LLOJ008627"/>
<proteinExistence type="predicted"/>
<dbReference type="PROSITE" id="PS50007">
    <property type="entry name" value="PIPLC_X_DOMAIN"/>
    <property type="match status" value="1"/>
</dbReference>
<dbReference type="SUPFAM" id="SSF51695">
    <property type="entry name" value="PLC-like phosphodiesterases"/>
    <property type="match status" value="1"/>
</dbReference>
<dbReference type="AlphaFoldDB" id="A0A1B0CUJ2"/>
<dbReference type="EMBL" id="AJWK01029245">
    <property type="status" value="NOT_ANNOTATED_CDS"/>
    <property type="molecule type" value="Genomic_DNA"/>
</dbReference>
<dbReference type="InterPro" id="IPR051057">
    <property type="entry name" value="PI-PLC_domain"/>
</dbReference>
<dbReference type="PANTHER" id="PTHR13593:SF149">
    <property type="entry name" value="PHOSPHATIDYLINOSITOL-SPECIFIC PHOSPHOLIPASE C X DOMAIN CONTAINING, ISOFORM A"/>
    <property type="match status" value="1"/>
</dbReference>
<evidence type="ECO:0000313" key="1">
    <source>
        <dbReference type="EMBL" id="MBC1172144.1"/>
    </source>
</evidence>
<evidence type="ECO:0000313" key="3">
    <source>
        <dbReference type="Proteomes" id="UP000092461"/>
    </source>
</evidence>
<dbReference type="PANTHER" id="PTHR13593">
    <property type="match status" value="1"/>
</dbReference>
<dbReference type="EMBL" id="GITU01003441">
    <property type="protein sequence ID" value="MBC1172144.1"/>
    <property type="molecule type" value="Transcribed_RNA"/>
</dbReference>
<keyword evidence="3" id="KW-1185">Reference proteome</keyword>
<reference evidence="1" key="2">
    <citation type="journal article" date="2020" name="BMC">
        <title>Leishmania infection induces a limited differential gene expression in the sand fly midgut.</title>
        <authorList>
            <person name="Coutinho-Abreu I.V."/>
            <person name="Serafim T.D."/>
            <person name="Meneses C."/>
            <person name="Kamhawi S."/>
            <person name="Oliveira F."/>
            <person name="Valenzuela J.G."/>
        </authorList>
    </citation>
    <scope>NUCLEOTIDE SEQUENCE</scope>
    <source>
        <strain evidence="1">Jacobina</strain>
        <tissue evidence="1">Midgut</tissue>
    </source>
</reference>